<proteinExistence type="predicted"/>
<protein>
    <submittedName>
        <fullName evidence="2">Uncharacterized protein</fullName>
    </submittedName>
</protein>
<reference evidence="3" key="1">
    <citation type="submission" date="2016-10" db="EMBL/GenBank/DDBJ databases">
        <authorList>
            <person name="Varghese N."/>
            <person name="Submissions S."/>
        </authorList>
    </citation>
    <scope>NUCLEOTIDE SEQUENCE [LARGE SCALE GENOMIC DNA]</scope>
    <source>
        <strain evidence="3">IBRC-M 10760</strain>
    </source>
</reference>
<feature type="compositionally biased region" description="Polar residues" evidence="1">
    <location>
        <begin position="48"/>
        <end position="64"/>
    </location>
</feature>
<accession>A0A1G7IYT3</accession>
<dbReference type="AlphaFoldDB" id="A0A1G7IYT3"/>
<gene>
    <name evidence="2" type="ORF">SAMN05216218_104135</name>
</gene>
<dbReference type="EMBL" id="FNBK01000004">
    <property type="protein sequence ID" value="SDF17775.1"/>
    <property type="molecule type" value="Genomic_DNA"/>
</dbReference>
<evidence type="ECO:0000256" key="1">
    <source>
        <dbReference type="SAM" id="MobiDB-lite"/>
    </source>
</evidence>
<feature type="region of interest" description="Disordered" evidence="1">
    <location>
        <begin position="48"/>
        <end position="67"/>
    </location>
</feature>
<evidence type="ECO:0000313" key="2">
    <source>
        <dbReference type="EMBL" id="SDF17775.1"/>
    </source>
</evidence>
<keyword evidence="3" id="KW-1185">Reference proteome</keyword>
<sequence length="245" mass="27212">MAPQSKTPDELSGYCNSAPETVRIPIIPAVSTAHVTTGRPNTVNRFCSSHASSSTRIGQPTSARPNHAMLRHSSSRTIRGISLFINPYFTGKRLKTSSPLPNQQPYTSFIGYTSPFNYRLRRWLSVRYARTLSSRSTFDSPETNHLANRPATPRFPTATTVECLLPASIRAPRARGSSRAPEASSRGWFERRPWRLSSSRKAPPFGRLRPLERSAELRSALLALFCQVFAQGGRPRRPTDGKSGD</sequence>
<dbReference type="Proteomes" id="UP000199076">
    <property type="component" value="Unassembled WGS sequence"/>
</dbReference>
<name>A0A1G7IYT3_9EURY</name>
<organism evidence="2 3">
    <name type="scientific">Halorientalis regularis</name>
    <dbReference type="NCBI Taxonomy" id="660518"/>
    <lineage>
        <taxon>Archaea</taxon>
        <taxon>Methanobacteriati</taxon>
        <taxon>Methanobacteriota</taxon>
        <taxon>Stenosarchaea group</taxon>
        <taxon>Halobacteria</taxon>
        <taxon>Halobacteriales</taxon>
        <taxon>Haloarculaceae</taxon>
        <taxon>Halorientalis</taxon>
    </lineage>
</organism>
<evidence type="ECO:0000313" key="3">
    <source>
        <dbReference type="Proteomes" id="UP000199076"/>
    </source>
</evidence>